<dbReference type="InterPro" id="IPR012337">
    <property type="entry name" value="RNaseH-like_sf"/>
</dbReference>
<evidence type="ECO:0000256" key="3">
    <source>
        <dbReference type="ARBA" id="ARBA00022801"/>
    </source>
</evidence>
<keyword evidence="3" id="KW-0378">Hydrolase</keyword>
<dbReference type="CDD" id="cd06135">
    <property type="entry name" value="Orn"/>
    <property type="match status" value="1"/>
</dbReference>
<dbReference type="SUPFAM" id="SSF53098">
    <property type="entry name" value="Ribonuclease H-like"/>
    <property type="match status" value="1"/>
</dbReference>
<dbReference type="EMBL" id="CAMPGE010018941">
    <property type="protein sequence ID" value="CAI2377309.1"/>
    <property type="molecule type" value="Genomic_DNA"/>
</dbReference>
<dbReference type="InterPro" id="IPR013520">
    <property type="entry name" value="Ribonucl_H"/>
</dbReference>
<evidence type="ECO:0000313" key="6">
    <source>
        <dbReference type="EMBL" id="CAI2377309.1"/>
    </source>
</evidence>
<dbReference type="AlphaFoldDB" id="A0AAD1XR70"/>
<dbReference type="PANTHER" id="PTHR11046:SF0">
    <property type="entry name" value="OLIGORIBONUCLEASE, MITOCHONDRIAL"/>
    <property type="match status" value="1"/>
</dbReference>
<sequence>MEASQKIELKHPLVWIDLEMTGLILETNQIIEIAVIVTDADDLDTRYEGPNIVIGCPQEMLDNMDEWCTKTHGESGLTQRVIESKVTLEEAEEQVLDFLQNTCNIKPRTAPLAGNSISTDKMFLYKDMKKLYDFLHYRILDVSSFKQACAWWYPEDAMNVPPKKETHRALDDIVESIEEMKFYKSSMLK</sequence>
<evidence type="ECO:0000256" key="4">
    <source>
        <dbReference type="ARBA" id="ARBA00022839"/>
    </source>
</evidence>
<dbReference type="GO" id="GO:0003676">
    <property type="term" value="F:nucleic acid binding"/>
    <property type="evidence" value="ECO:0007669"/>
    <property type="project" value="InterPro"/>
</dbReference>
<evidence type="ECO:0000256" key="2">
    <source>
        <dbReference type="ARBA" id="ARBA00022722"/>
    </source>
</evidence>
<dbReference type="GO" id="GO:0005739">
    <property type="term" value="C:mitochondrion"/>
    <property type="evidence" value="ECO:0007669"/>
    <property type="project" value="TreeGrafter"/>
</dbReference>
<protein>
    <recommendedName>
        <fullName evidence="5">Exonuclease domain-containing protein</fullName>
    </recommendedName>
</protein>
<dbReference type="Gene3D" id="3.30.420.10">
    <property type="entry name" value="Ribonuclease H-like superfamily/Ribonuclease H"/>
    <property type="match status" value="1"/>
</dbReference>
<feature type="domain" description="Exonuclease" evidence="5">
    <location>
        <begin position="12"/>
        <end position="189"/>
    </location>
</feature>
<dbReference type="GO" id="GO:0000175">
    <property type="term" value="F:3'-5'-RNA exonuclease activity"/>
    <property type="evidence" value="ECO:0007669"/>
    <property type="project" value="InterPro"/>
</dbReference>
<dbReference type="SMART" id="SM00479">
    <property type="entry name" value="EXOIII"/>
    <property type="match status" value="1"/>
</dbReference>
<accession>A0AAD1XR70</accession>
<dbReference type="Proteomes" id="UP001295684">
    <property type="component" value="Unassembled WGS sequence"/>
</dbReference>
<organism evidence="6 7">
    <name type="scientific">Euplotes crassus</name>
    <dbReference type="NCBI Taxonomy" id="5936"/>
    <lineage>
        <taxon>Eukaryota</taxon>
        <taxon>Sar</taxon>
        <taxon>Alveolata</taxon>
        <taxon>Ciliophora</taxon>
        <taxon>Intramacronucleata</taxon>
        <taxon>Spirotrichea</taxon>
        <taxon>Hypotrichia</taxon>
        <taxon>Euplotida</taxon>
        <taxon>Euplotidae</taxon>
        <taxon>Moneuplotes</taxon>
    </lineage>
</organism>
<name>A0AAD1XR70_EUPCR</name>
<dbReference type="PANTHER" id="PTHR11046">
    <property type="entry name" value="OLIGORIBONUCLEASE, MITOCHONDRIAL"/>
    <property type="match status" value="1"/>
</dbReference>
<reference evidence="6" key="1">
    <citation type="submission" date="2023-07" db="EMBL/GenBank/DDBJ databases">
        <authorList>
            <consortium name="AG Swart"/>
            <person name="Singh M."/>
            <person name="Singh A."/>
            <person name="Seah K."/>
            <person name="Emmerich C."/>
        </authorList>
    </citation>
    <scope>NUCLEOTIDE SEQUENCE</scope>
    <source>
        <strain evidence="6">DP1</strain>
    </source>
</reference>
<dbReference type="InterPro" id="IPR022894">
    <property type="entry name" value="Oligoribonuclease"/>
</dbReference>
<proteinExistence type="inferred from homology"/>
<dbReference type="FunFam" id="3.30.420.10:FF:000003">
    <property type="entry name" value="Oligoribonuclease"/>
    <property type="match status" value="1"/>
</dbReference>
<evidence type="ECO:0000313" key="7">
    <source>
        <dbReference type="Proteomes" id="UP001295684"/>
    </source>
</evidence>
<keyword evidence="7" id="KW-1185">Reference proteome</keyword>
<keyword evidence="4" id="KW-0269">Exonuclease</keyword>
<evidence type="ECO:0000256" key="1">
    <source>
        <dbReference type="ARBA" id="ARBA00009921"/>
    </source>
</evidence>
<dbReference type="NCBIfam" id="NF003765">
    <property type="entry name" value="PRK05359.1"/>
    <property type="match status" value="1"/>
</dbReference>
<dbReference type="InterPro" id="IPR036397">
    <property type="entry name" value="RNaseH_sf"/>
</dbReference>
<comment type="caution">
    <text evidence="6">The sequence shown here is derived from an EMBL/GenBank/DDBJ whole genome shotgun (WGS) entry which is preliminary data.</text>
</comment>
<dbReference type="Pfam" id="PF00929">
    <property type="entry name" value="RNase_T"/>
    <property type="match status" value="1"/>
</dbReference>
<keyword evidence="2" id="KW-0540">Nuclease</keyword>
<gene>
    <name evidence="6" type="ORF">ECRASSUSDP1_LOCUS18693</name>
</gene>
<evidence type="ECO:0000259" key="5">
    <source>
        <dbReference type="SMART" id="SM00479"/>
    </source>
</evidence>
<comment type="similarity">
    <text evidence="1">Belongs to the oligoribonuclease family.</text>
</comment>